<protein>
    <recommendedName>
        <fullName evidence="7">Histidinol-phosphate aminotransferase</fullName>
        <ecNumber evidence="7">2.6.1.9</ecNumber>
    </recommendedName>
    <alternativeName>
        <fullName evidence="7">Imidazole acetol-phosphate transaminase</fullName>
    </alternativeName>
</protein>
<dbReference type="UniPathway" id="UPA00031">
    <property type="reaction ID" value="UER00012"/>
</dbReference>
<comment type="cofactor">
    <cofactor evidence="1 7">
        <name>pyridoxal 5'-phosphate</name>
        <dbReference type="ChEBI" id="CHEBI:597326"/>
    </cofactor>
</comment>
<dbReference type="GeneID" id="10395220"/>
<reference evidence="9 10" key="1">
    <citation type="submission" date="2011-03" db="EMBL/GenBank/DDBJ databases">
        <title>The complete genome of Archaeoglobus veneficus SNP6.</title>
        <authorList>
            <consortium name="US DOE Joint Genome Institute (JGI-PGF)"/>
            <person name="Lucas S."/>
            <person name="Copeland A."/>
            <person name="Lapidus A."/>
            <person name="Bruce D."/>
            <person name="Goodwin L."/>
            <person name="Pitluck S."/>
            <person name="Kyrpides N."/>
            <person name="Mavromatis K."/>
            <person name="Pagani I."/>
            <person name="Ivanova N."/>
            <person name="Mikhailova N."/>
            <person name="Lu M."/>
            <person name="Detter J.C."/>
            <person name="Tapia R."/>
            <person name="Han C."/>
            <person name="Land M."/>
            <person name="Hauser L."/>
            <person name="Markowitz V."/>
            <person name="Cheng J.-F."/>
            <person name="Hugenholtz P."/>
            <person name="Woyke T."/>
            <person name="Wu D."/>
            <person name="Spring S."/>
            <person name="Brambilla E."/>
            <person name="Klenk H.-P."/>
            <person name="Eisen J.A."/>
        </authorList>
    </citation>
    <scope>NUCLEOTIDE SEQUENCE [LARGE SCALE GENOMIC DNA]</scope>
    <source>
        <strain>SNP6</strain>
    </source>
</reference>
<comment type="catalytic activity">
    <reaction evidence="7">
        <text>L-histidinol phosphate + 2-oxoglutarate = 3-(imidazol-4-yl)-2-oxopropyl phosphate + L-glutamate</text>
        <dbReference type="Rhea" id="RHEA:23744"/>
        <dbReference type="ChEBI" id="CHEBI:16810"/>
        <dbReference type="ChEBI" id="CHEBI:29985"/>
        <dbReference type="ChEBI" id="CHEBI:57766"/>
        <dbReference type="ChEBI" id="CHEBI:57980"/>
        <dbReference type="EC" id="2.6.1.9"/>
    </reaction>
</comment>
<keyword evidence="10" id="KW-1185">Reference proteome</keyword>
<keyword evidence="4 7" id="KW-0808">Transferase</keyword>
<dbReference type="Gene3D" id="3.90.1150.10">
    <property type="entry name" value="Aspartate Aminotransferase, domain 1"/>
    <property type="match status" value="1"/>
</dbReference>
<dbReference type="Gene3D" id="3.40.640.10">
    <property type="entry name" value="Type I PLP-dependent aspartate aminotransferase-like (Major domain)"/>
    <property type="match status" value="1"/>
</dbReference>
<sequence length="353" mass="39018">MIRNVIHLINPYDAGKFPVDVSRLYGIPESQVIQLGSNENPYPPSEEVKKAFHDSISDINQYPHPEYQRLKEAIASYTGTDVERIAIGNGASELLRTICDIVVEPLDRVVIPVPGYTLYAIFAMVRDARIDFIEVPGYAVTAESLGNLSDAKLVFLCSPNNPTGNTIEKKEVEKIVEGCGGIVVLDEAYAEFAGKSCIDLTGRYDNLVVVRSFSKFFGLAGLRVGYAIGNPEIIAAMEKIRLPFGISSVAYRTAIAAVESVEYYEGVKEKIIMERERLAKELKKLGFFVYPSEANFVLVRAKKDVSEELEKSGIIVRNVTGLLGLEGFHIRITVGLPEENDRFLEAIATVSRC</sequence>
<dbReference type="RefSeq" id="WP_013684726.1">
    <property type="nucleotide sequence ID" value="NC_015320.1"/>
</dbReference>
<dbReference type="NCBIfam" id="TIGR01141">
    <property type="entry name" value="hisC"/>
    <property type="match status" value="1"/>
</dbReference>
<dbReference type="HOGENOM" id="CLU_017584_3_1_2"/>
<keyword evidence="3 7" id="KW-0028">Amino-acid biosynthesis</keyword>
<comment type="similarity">
    <text evidence="7">Belongs to the class-II pyridoxal-phosphate-dependent aminotransferase family. Histidinol-phosphate aminotransferase subfamily.</text>
</comment>
<evidence type="ECO:0000256" key="4">
    <source>
        <dbReference type="ARBA" id="ARBA00022679"/>
    </source>
</evidence>
<evidence type="ECO:0000313" key="10">
    <source>
        <dbReference type="Proteomes" id="UP000008136"/>
    </source>
</evidence>
<dbReference type="InterPro" id="IPR015422">
    <property type="entry name" value="PyrdxlP-dep_Trfase_small"/>
</dbReference>
<dbReference type="PANTHER" id="PTHR42885:SF2">
    <property type="entry name" value="HISTIDINOL-PHOSPHATE AMINOTRANSFERASE"/>
    <property type="match status" value="1"/>
</dbReference>
<dbReference type="InterPro" id="IPR004839">
    <property type="entry name" value="Aminotransferase_I/II_large"/>
</dbReference>
<dbReference type="eggNOG" id="arCOG04273">
    <property type="taxonomic scope" value="Archaea"/>
</dbReference>
<dbReference type="EMBL" id="CP002588">
    <property type="protein sequence ID" value="AEA48075.1"/>
    <property type="molecule type" value="Genomic_DNA"/>
</dbReference>
<dbReference type="HAMAP" id="MF_01023">
    <property type="entry name" value="HisC_aminotrans_2"/>
    <property type="match status" value="1"/>
</dbReference>
<dbReference type="Proteomes" id="UP000008136">
    <property type="component" value="Chromosome"/>
</dbReference>
<evidence type="ECO:0000313" key="9">
    <source>
        <dbReference type="EMBL" id="AEA48075.1"/>
    </source>
</evidence>
<organism evidence="9 10">
    <name type="scientific">Archaeoglobus veneficus (strain DSM 11195 / SNP6)</name>
    <dbReference type="NCBI Taxonomy" id="693661"/>
    <lineage>
        <taxon>Archaea</taxon>
        <taxon>Methanobacteriati</taxon>
        <taxon>Methanobacteriota</taxon>
        <taxon>Archaeoglobi</taxon>
        <taxon>Archaeoglobales</taxon>
        <taxon>Archaeoglobaceae</taxon>
        <taxon>Archaeoglobus</taxon>
    </lineage>
</organism>
<dbReference type="SUPFAM" id="SSF53383">
    <property type="entry name" value="PLP-dependent transferases"/>
    <property type="match status" value="1"/>
</dbReference>
<evidence type="ECO:0000256" key="5">
    <source>
        <dbReference type="ARBA" id="ARBA00022898"/>
    </source>
</evidence>
<dbReference type="CDD" id="cd00609">
    <property type="entry name" value="AAT_like"/>
    <property type="match status" value="1"/>
</dbReference>
<accession>F2KSK5</accession>
<evidence type="ECO:0000256" key="6">
    <source>
        <dbReference type="ARBA" id="ARBA00023102"/>
    </source>
</evidence>
<dbReference type="KEGG" id="ave:Arcve_2086"/>
<comment type="pathway">
    <text evidence="7">Amino-acid biosynthesis; L-histidine biosynthesis; L-histidine from 5-phospho-alpha-D-ribose 1-diphosphate: step 7/9.</text>
</comment>
<keyword evidence="6 7" id="KW-0368">Histidine biosynthesis</keyword>
<dbReference type="STRING" id="693661.Arcve_2086"/>
<dbReference type="AlphaFoldDB" id="F2KSK5"/>
<dbReference type="Pfam" id="PF00155">
    <property type="entry name" value="Aminotran_1_2"/>
    <property type="match status" value="1"/>
</dbReference>
<evidence type="ECO:0000256" key="2">
    <source>
        <dbReference type="ARBA" id="ARBA00022576"/>
    </source>
</evidence>
<dbReference type="InterPro" id="IPR005861">
    <property type="entry name" value="HisP_aminotrans"/>
</dbReference>
<evidence type="ECO:0000256" key="3">
    <source>
        <dbReference type="ARBA" id="ARBA00022605"/>
    </source>
</evidence>
<dbReference type="GO" id="GO:0004400">
    <property type="term" value="F:histidinol-phosphate transaminase activity"/>
    <property type="evidence" value="ECO:0007669"/>
    <property type="project" value="UniProtKB-UniRule"/>
</dbReference>
<gene>
    <name evidence="7" type="primary">hisC</name>
    <name evidence="9" type="ordered locus">Arcve_2086</name>
</gene>
<feature type="domain" description="Aminotransferase class I/classII large" evidence="8">
    <location>
        <begin position="31"/>
        <end position="347"/>
    </location>
</feature>
<dbReference type="InterPro" id="IPR004838">
    <property type="entry name" value="NHTrfase_class1_PyrdxlP-BS"/>
</dbReference>
<proteinExistence type="inferred from homology"/>
<dbReference type="EC" id="2.6.1.9" evidence="7"/>
<keyword evidence="2 7" id="KW-0032">Aminotransferase</keyword>
<dbReference type="PROSITE" id="PS00105">
    <property type="entry name" value="AA_TRANSFER_CLASS_1"/>
    <property type="match status" value="1"/>
</dbReference>
<dbReference type="InterPro" id="IPR015424">
    <property type="entry name" value="PyrdxlP-dep_Trfase"/>
</dbReference>
<dbReference type="PANTHER" id="PTHR42885">
    <property type="entry name" value="HISTIDINOL-PHOSPHATE AMINOTRANSFERASE-RELATED"/>
    <property type="match status" value="1"/>
</dbReference>
<evidence type="ECO:0000256" key="1">
    <source>
        <dbReference type="ARBA" id="ARBA00001933"/>
    </source>
</evidence>
<dbReference type="InterPro" id="IPR015421">
    <property type="entry name" value="PyrdxlP-dep_Trfase_major"/>
</dbReference>
<evidence type="ECO:0000256" key="7">
    <source>
        <dbReference type="HAMAP-Rule" id="MF_01023"/>
    </source>
</evidence>
<keyword evidence="5 7" id="KW-0663">Pyridoxal phosphate</keyword>
<name>F2KSK5_ARCVS</name>
<dbReference type="GO" id="GO:0000105">
    <property type="term" value="P:L-histidine biosynthetic process"/>
    <property type="evidence" value="ECO:0007669"/>
    <property type="project" value="UniProtKB-UniRule"/>
</dbReference>
<dbReference type="GO" id="GO:0030170">
    <property type="term" value="F:pyridoxal phosphate binding"/>
    <property type="evidence" value="ECO:0007669"/>
    <property type="project" value="InterPro"/>
</dbReference>
<feature type="modified residue" description="N6-(pyridoxal phosphate)lysine" evidence="7">
    <location>
        <position position="215"/>
    </location>
</feature>
<evidence type="ECO:0000259" key="8">
    <source>
        <dbReference type="Pfam" id="PF00155"/>
    </source>
</evidence>